<gene>
    <name evidence="1" type="ORF">GLOIN_2v1768629</name>
</gene>
<proteinExistence type="predicted"/>
<dbReference type="EMBL" id="AUPC02000047">
    <property type="protein sequence ID" value="POG76721.1"/>
    <property type="molecule type" value="Genomic_DNA"/>
</dbReference>
<organism evidence="1 2">
    <name type="scientific">Rhizophagus irregularis (strain DAOM 181602 / DAOM 197198 / MUCL 43194)</name>
    <name type="common">Arbuscular mycorrhizal fungus</name>
    <name type="synonym">Glomus intraradices</name>
    <dbReference type="NCBI Taxonomy" id="747089"/>
    <lineage>
        <taxon>Eukaryota</taxon>
        <taxon>Fungi</taxon>
        <taxon>Fungi incertae sedis</taxon>
        <taxon>Mucoromycota</taxon>
        <taxon>Glomeromycotina</taxon>
        <taxon>Glomeromycetes</taxon>
        <taxon>Glomerales</taxon>
        <taxon>Glomeraceae</taxon>
        <taxon>Rhizophagus</taxon>
    </lineage>
</organism>
<protein>
    <submittedName>
        <fullName evidence="1">Uncharacterized protein</fullName>
    </submittedName>
</protein>
<evidence type="ECO:0000313" key="2">
    <source>
        <dbReference type="Proteomes" id="UP000018888"/>
    </source>
</evidence>
<name>A0A2P4QGF0_RHIID</name>
<dbReference type="VEuPathDB" id="FungiDB:RhiirFUN_005962"/>
<dbReference type="Proteomes" id="UP000018888">
    <property type="component" value="Unassembled WGS sequence"/>
</dbReference>
<reference evidence="1 2" key="1">
    <citation type="journal article" date="2013" name="Proc. Natl. Acad. Sci. U.S.A.">
        <title>Genome of an arbuscular mycorrhizal fungus provides insight into the oldest plant symbiosis.</title>
        <authorList>
            <person name="Tisserant E."/>
            <person name="Malbreil M."/>
            <person name="Kuo A."/>
            <person name="Kohler A."/>
            <person name="Symeonidi A."/>
            <person name="Balestrini R."/>
            <person name="Charron P."/>
            <person name="Duensing N."/>
            <person name="Frei Dit Frey N."/>
            <person name="Gianinazzi-Pearson V."/>
            <person name="Gilbert L.B."/>
            <person name="Handa Y."/>
            <person name="Herr J.R."/>
            <person name="Hijri M."/>
            <person name="Koul R."/>
            <person name="Kawaguchi M."/>
            <person name="Krajinski F."/>
            <person name="Lammers P.J."/>
            <person name="Masclaux F.G."/>
            <person name="Murat C."/>
            <person name="Morin E."/>
            <person name="Ndikumana S."/>
            <person name="Pagni M."/>
            <person name="Petitpierre D."/>
            <person name="Requena N."/>
            <person name="Rosikiewicz P."/>
            <person name="Riley R."/>
            <person name="Saito K."/>
            <person name="San Clemente H."/>
            <person name="Shapiro H."/>
            <person name="van Tuinen D."/>
            <person name="Becard G."/>
            <person name="Bonfante P."/>
            <person name="Paszkowski U."/>
            <person name="Shachar-Hill Y.Y."/>
            <person name="Tuskan G.A."/>
            <person name="Young P.W."/>
            <person name="Sanders I.R."/>
            <person name="Henrissat B."/>
            <person name="Rensing S.A."/>
            <person name="Grigoriev I.V."/>
            <person name="Corradi N."/>
            <person name="Roux C."/>
            <person name="Martin F."/>
        </authorList>
    </citation>
    <scope>NUCLEOTIDE SEQUENCE [LARGE SCALE GENOMIC DNA]</scope>
    <source>
        <strain evidence="1 2">DAOM 197198</strain>
    </source>
</reference>
<keyword evidence="2" id="KW-1185">Reference proteome</keyword>
<dbReference type="AlphaFoldDB" id="A0A2P4QGF0"/>
<evidence type="ECO:0000313" key="1">
    <source>
        <dbReference type="EMBL" id="POG76721.1"/>
    </source>
</evidence>
<accession>A0A2P4QGF0</accession>
<reference evidence="1 2" key="2">
    <citation type="journal article" date="2018" name="New Phytol.">
        <title>High intraspecific genome diversity in the model arbuscular mycorrhizal symbiont Rhizophagus irregularis.</title>
        <authorList>
            <person name="Chen E.C.H."/>
            <person name="Morin E."/>
            <person name="Beaudet D."/>
            <person name="Noel J."/>
            <person name="Yildirir G."/>
            <person name="Ndikumana S."/>
            <person name="Charron P."/>
            <person name="St-Onge C."/>
            <person name="Giorgi J."/>
            <person name="Kruger M."/>
            <person name="Marton T."/>
            <person name="Ropars J."/>
            <person name="Grigoriev I.V."/>
            <person name="Hainaut M."/>
            <person name="Henrissat B."/>
            <person name="Roux C."/>
            <person name="Martin F."/>
            <person name="Corradi N."/>
        </authorList>
    </citation>
    <scope>NUCLEOTIDE SEQUENCE [LARGE SCALE GENOMIC DNA]</scope>
    <source>
        <strain evidence="1 2">DAOM 197198</strain>
    </source>
</reference>
<sequence length="421" mass="48161">MMLTNFTKFNSTKYNSLPEVNVASRILQQHPNFAELLGKIYFLTKAHSIELGVQLIYRHMQVDEVKVMIEKFQFHQNASAFITSVSFPTDQVYPASWLLEDDGKLTVFEYSIDILVKRTFEKLIKNPSIFVEICDLIRDYHFENLLAPCITARDSLKHFEKENGFMETTDFKSNASIVKNMKNSQIVDDKNAIINTMWAYSVSDNCFGDDNHCPLHCRHCLHCDKNEGVDPEDGLDTEGVVGCEVFLRLGFPQGIFEVVPDPEVFADDDATFGLGIFDGCDLLGILGNIVNRSRPGKFIDIILDEVYNKSVPKPINLHPGYDIEYIRNCYGFLYPGQFKKMVEIEKIYDNLSIISSYETPQSSGQEVTKTYYDNYEGREITIGYQRPNDIHNSKMAICFDCWKLVKIPDRAPNGSGQVRLY</sequence>
<comment type="caution">
    <text evidence="1">The sequence shown here is derived from an EMBL/GenBank/DDBJ whole genome shotgun (WGS) entry which is preliminary data.</text>
</comment>